<evidence type="ECO:0000256" key="1">
    <source>
        <dbReference type="SAM" id="Phobius"/>
    </source>
</evidence>
<keyword evidence="1" id="KW-1133">Transmembrane helix</keyword>
<dbReference type="PANTHER" id="PTHR32525">
    <property type="entry name" value="PROTEIN-TYROSINE-PHOSPHATASE"/>
    <property type="match status" value="1"/>
</dbReference>
<name>A0A6A5HWC5_CAERE</name>
<dbReference type="KEGG" id="crq:GCK72_003398"/>
<dbReference type="GeneID" id="9805193"/>
<dbReference type="PROSITE" id="PS50055">
    <property type="entry name" value="TYR_PHOSPHATASE_PTP"/>
    <property type="match status" value="1"/>
</dbReference>
<dbReference type="AlphaFoldDB" id="A0A6A5HWC5"/>
<dbReference type="InterPro" id="IPR000242">
    <property type="entry name" value="PTP_cat"/>
</dbReference>
<dbReference type="PANTHER" id="PTHR32525:SF4">
    <property type="entry name" value="WSN DOMAIN-CONTAINING PROTEIN"/>
    <property type="match status" value="1"/>
</dbReference>
<dbReference type="Proteomes" id="UP000483820">
    <property type="component" value="Chromosome I"/>
</dbReference>
<evidence type="ECO:0000313" key="3">
    <source>
        <dbReference type="EMBL" id="KAF1771571.1"/>
    </source>
</evidence>
<organism evidence="3 4">
    <name type="scientific">Caenorhabditis remanei</name>
    <name type="common">Caenorhabditis vulgaris</name>
    <dbReference type="NCBI Taxonomy" id="31234"/>
    <lineage>
        <taxon>Eukaryota</taxon>
        <taxon>Metazoa</taxon>
        <taxon>Ecdysozoa</taxon>
        <taxon>Nematoda</taxon>
        <taxon>Chromadorea</taxon>
        <taxon>Rhabditida</taxon>
        <taxon>Rhabditina</taxon>
        <taxon>Rhabditomorpha</taxon>
        <taxon>Rhabditoidea</taxon>
        <taxon>Rhabditidae</taxon>
        <taxon>Peloderinae</taxon>
        <taxon>Caenorhabditis</taxon>
    </lineage>
</organism>
<dbReference type="EMBL" id="WUAV01000001">
    <property type="protein sequence ID" value="KAF1771571.1"/>
    <property type="molecule type" value="Genomic_DNA"/>
</dbReference>
<feature type="transmembrane region" description="Helical" evidence="1">
    <location>
        <begin position="828"/>
        <end position="849"/>
    </location>
</feature>
<evidence type="ECO:0000259" key="2">
    <source>
        <dbReference type="PROSITE" id="PS50055"/>
    </source>
</evidence>
<reference evidence="3 4" key="1">
    <citation type="submission" date="2019-12" db="EMBL/GenBank/DDBJ databases">
        <title>Chromosome-level assembly of the Caenorhabditis remanei genome.</title>
        <authorList>
            <person name="Teterina A.A."/>
            <person name="Willis J.H."/>
            <person name="Phillips P.C."/>
        </authorList>
    </citation>
    <scope>NUCLEOTIDE SEQUENCE [LARGE SCALE GENOMIC DNA]</scope>
    <source>
        <strain evidence="3 4">PX506</strain>
        <tissue evidence="3">Whole organism</tissue>
    </source>
</reference>
<gene>
    <name evidence="3" type="ORF">GCK72_003398</name>
</gene>
<dbReference type="RefSeq" id="XP_053592677.1">
    <property type="nucleotide sequence ID" value="XM_053724032.1"/>
</dbReference>
<dbReference type="SMART" id="SM00194">
    <property type="entry name" value="PTPc"/>
    <property type="match status" value="1"/>
</dbReference>
<feature type="domain" description="Tyrosine-protein phosphatase" evidence="2">
    <location>
        <begin position="936"/>
        <end position="1177"/>
    </location>
</feature>
<dbReference type="InterPro" id="IPR003125">
    <property type="entry name" value="WSN"/>
</dbReference>
<protein>
    <recommendedName>
        <fullName evidence="2">Tyrosine-protein phosphatase domain-containing protein</fullName>
    </recommendedName>
</protein>
<dbReference type="InterPro" id="IPR029021">
    <property type="entry name" value="Prot-tyrosine_phosphatase-like"/>
</dbReference>
<dbReference type="InterPro" id="IPR003595">
    <property type="entry name" value="Tyr_Pase_cat"/>
</dbReference>
<dbReference type="SMART" id="SM00453">
    <property type="entry name" value="WSN"/>
    <property type="match status" value="1"/>
</dbReference>
<dbReference type="GO" id="GO:0004725">
    <property type="term" value="F:protein tyrosine phosphatase activity"/>
    <property type="evidence" value="ECO:0007669"/>
    <property type="project" value="InterPro"/>
</dbReference>
<accession>A0A6A5HWC5</accession>
<sequence length="1220" mass="137993">MSMVTFVTIATCSNQIVYPLEALEKINESASIITETRSNRRFFRNAGDDPLTKSLEQLQMVSRITNAIYLQHGLITGSIPTNELISELFHLGSILPSDIHSIDATKVQGAITALKELPSKLQPATIIQNIEGSFVALKTILEVIEGMGDIREWKEEKTKFKAGIQKLADSGVEVTDVSNIKGAATSWVSMSAEMTTANPTQGKSLLELLAPKLEVINNASNTLNVANLYSSPTTPGLTPIVMADAGVVKYTDHATKALVSEKKAGVYLNYFKTIQNETKPVKDASQEVRLIRDLLKSRLAKHQSLNYTAGFPDGSIEIPVVHRDLKFAWIRQIVNTDSLAVALSELKTLEPSTSKIEGILVSKEVVDSARTMFTFIEELETVESRSREFQAEMVGTYACTEKRPSNPDQPDFAEVQVLLDYLKKVDEMIAELKNKTELLKEYLKNPEIGEWCAEVIEICKEAGTNPNIQEIVNKFKDYGHRESLTKHMENIQSLAQEVVNVQKVTTIQNVSKDAVAKFNDLDAYHNSVGHYAEYFDCLQKKDLDRVFEMVESLKGIRSRHGDQKFADSMDSGMKTVNALNGLAGSFKEMENAMVAQKGFRSKETGALGLLKNGQQHSMTIGRAVEGVWNMKKALDRRSEVKLDIGVIQKYRSVLVNDSGDLKNLDLLEKIPKEILEMYGHLDKFQKTVQFSNDTILANHSSIFENAKMVTGLTDFDTSSLMSTLGKLKQHVKDSEDVKKLEKVEADLKLLESLGLNFASGYKKSFEESENTLKALDSFFLSYAKQMSATPAPPKLVTKPTASNQKGKMPEVVTVTVEKKVESDESMPLYFWLLIGIAIVITVVGCFFGAKKCWKCMTTIEPVGWYLDFSFKTLKSFLRTLNQAFVAYRSRNRSDYSNLETFYGYFEETCAIDTAACYPFRDTELVDMRRQCRFNTPLPKISYIELYGYGETGDRLHQSFLQLPNQRQCKITQGPMRSAERRIETRSKFWWSVRQSDANEIVQLCPWINSNGEVQAESYFPEEEGQVMEIRNKNIRLQCIKKTIYERDSDLEIRTIRVVMPNRKKPRRNDVFDVTHYFYKGWRDDDDVPSNVDTILHIIYMLEKKEKKVIVKNTLMVVCGNGVARSGPFTFIMHAIQSMKMREEPSLQSTMKAIHQARPYPISNGRLYGFCVYAIAKYVNEYCKGEEDSFDWEEEAIYNDLVAGYNGWREGRDAVANRGQH</sequence>
<keyword evidence="1" id="KW-0812">Transmembrane</keyword>
<dbReference type="SMART" id="SM00404">
    <property type="entry name" value="PTPc_motif"/>
    <property type="match status" value="1"/>
</dbReference>
<evidence type="ECO:0000313" key="4">
    <source>
        <dbReference type="Proteomes" id="UP000483820"/>
    </source>
</evidence>
<comment type="caution">
    <text evidence="3">The sequence shown here is derived from an EMBL/GenBank/DDBJ whole genome shotgun (WGS) entry which is preliminary data.</text>
</comment>
<dbReference type="Gene3D" id="3.90.190.10">
    <property type="entry name" value="Protein tyrosine phosphatase superfamily"/>
    <property type="match status" value="1"/>
</dbReference>
<dbReference type="Pfam" id="PF00102">
    <property type="entry name" value="Y_phosphatase"/>
    <property type="match status" value="1"/>
</dbReference>
<keyword evidence="1" id="KW-0472">Membrane</keyword>
<dbReference type="Pfam" id="PF02206">
    <property type="entry name" value="WSN"/>
    <property type="match status" value="1"/>
</dbReference>
<dbReference type="SUPFAM" id="SSF52799">
    <property type="entry name" value="(Phosphotyrosine protein) phosphatases II"/>
    <property type="match status" value="1"/>
</dbReference>
<dbReference type="CTD" id="9805193"/>
<proteinExistence type="predicted"/>